<keyword evidence="4" id="KW-0804">Transcription</keyword>
<keyword evidence="3" id="KW-0238">DNA-binding</keyword>
<dbReference type="CDD" id="cd08420">
    <property type="entry name" value="PBP2_CysL_like"/>
    <property type="match status" value="1"/>
</dbReference>
<dbReference type="EMBL" id="AP017312">
    <property type="protein sequence ID" value="BAU28409.1"/>
    <property type="molecule type" value="Genomic_DNA"/>
</dbReference>
<dbReference type="InterPro" id="IPR005119">
    <property type="entry name" value="LysR_subst-bd"/>
</dbReference>
<dbReference type="SUPFAM" id="SSF46785">
    <property type="entry name" value="Winged helix' DNA-binding domain"/>
    <property type="match status" value="1"/>
</dbReference>
<dbReference type="PANTHER" id="PTHR30126">
    <property type="entry name" value="HTH-TYPE TRANSCRIPTIONAL REGULATOR"/>
    <property type="match status" value="1"/>
</dbReference>
<dbReference type="GO" id="GO:0000976">
    <property type="term" value="F:transcription cis-regulatory region binding"/>
    <property type="evidence" value="ECO:0007669"/>
    <property type="project" value="TreeGrafter"/>
</dbReference>
<accession>A0A0U4WIJ3</accession>
<keyword evidence="6" id="KW-1185">Reference proteome</keyword>
<dbReference type="PROSITE" id="PS50931">
    <property type="entry name" value="HTH_LYSR"/>
    <property type="match status" value="1"/>
</dbReference>
<keyword evidence="2" id="KW-0805">Transcription regulation</keyword>
<proteinExistence type="inferred from homology"/>
<evidence type="ECO:0000313" key="6">
    <source>
        <dbReference type="Proteomes" id="UP000217696"/>
    </source>
</evidence>
<dbReference type="SUPFAM" id="SSF53850">
    <property type="entry name" value="Periplasmic binding protein-like II"/>
    <property type="match status" value="1"/>
</dbReference>
<dbReference type="RefSeq" id="WP_096466166.1">
    <property type="nucleotide sequence ID" value="NZ_AP017312.1"/>
</dbReference>
<dbReference type="InterPro" id="IPR036390">
    <property type="entry name" value="WH_DNA-bd_sf"/>
</dbReference>
<organism evidence="5 6">
    <name type="scientific">Aneurinibacillus soli</name>
    <dbReference type="NCBI Taxonomy" id="1500254"/>
    <lineage>
        <taxon>Bacteria</taxon>
        <taxon>Bacillati</taxon>
        <taxon>Bacillota</taxon>
        <taxon>Bacilli</taxon>
        <taxon>Bacillales</taxon>
        <taxon>Paenibacillaceae</taxon>
        <taxon>Aneurinibacillus group</taxon>
        <taxon>Aneurinibacillus</taxon>
    </lineage>
</organism>
<dbReference type="Proteomes" id="UP000217696">
    <property type="component" value="Chromosome"/>
</dbReference>
<dbReference type="GO" id="GO:0003700">
    <property type="term" value="F:DNA-binding transcription factor activity"/>
    <property type="evidence" value="ECO:0007669"/>
    <property type="project" value="InterPro"/>
</dbReference>
<evidence type="ECO:0000256" key="1">
    <source>
        <dbReference type="ARBA" id="ARBA00009437"/>
    </source>
</evidence>
<evidence type="ECO:0000256" key="2">
    <source>
        <dbReference type="ARBA" id="ARBA00023015"/>
    </source>
</evidence>
<dbReference type="OrthoDB" id="9785745at2"/>
<dbReference type="Pfam" id="PF03466">
    <property type="entry name" value="LysR_substrate"/>
    <property type="match status" value="1"/>
</dbReference>
<evidence type="ECO:0000313" key="5">
    <source>
        <dbReference type="EMBL" id="BAU28409.1"/>
    </source>
</evidence>
<comment type="similarity">
    <text evidence="1">Belongs to the LysR transcriptional regulatory family.</text>
</comment>
<name>A0A0U4WIJ3_9BACL</name>
<gene>
    <name evidence="5" type="primary">cysL</name>
    <name evidence="5" type="ORF">CB4_02583</name>
</gene>
<dbReference type="AlphaFoldDB" id="A0A0U4WIJ3"/>
<dbReference type="InterPro" id="IPR000847">
    <property type="entry name" value="LysR_HTH_N"/>
</dbReference>
<dbReference type="Gene3D" id="1.10.10.10">
    <property type="entry name" value="Winged helix-like DNA-binding domain superfamily/Winged helix DNA-binding domain"/>
    <property type="match status" value="1"/>
</dbReference>
<dbReference type="FunFam" id="1.10.10.10:FF:000001">
    <property type="entry name" value="LysR family transcriptional regulator"/>
    <property type="match status" value="1"/>
</dbReference>
<dbReference type="PRINTS" id="PR00039">
    <property type="entry name" value="HTHLYSR"/>
</dbReference>
<reference evidence="5 6" key="1">
    <citation type="submission" date="2015-12" db="EMBL/GenBank/DDBJ databases">
        <title>Genome sequence of Aneurinibacillus soli.</title>
        <authorList>
            <person name="Lee J.S."/>
            <person name="Lee K.C."/>
            <person name="Kim K.K."/>
            <person name="Lee B.W."/>
        </authorList>
    </citation>
    <scope>NUCLEOTIDE SEQUENCE [LARGE SCALE GENOMIC DNA]</scope>
    <source>
        <strain evidence="5 6">CB4</strain>
    </source>
</reference>
<dbReference type="KEGG" id="asoc:CB4_02583"/>
<dbReference type="Gene3D" id="3.40.190.290">
    <property type="match status" value="1"/>
</dbReference>
<protein>
    <submittedName>
        <fullName evidence="5">HTH-type transcriptional regulator CysL</fullName>
    </submittedName>
</protein>
<dbReference type="PANTHER" id="PTHR30126:SF39">
    <property type="entry name" value="HTH-TYPE TRANSCRIPTIONAL REGULATOR CYSL"/>
    <property type="match status" value="1"/>
</dbReference>
<evidence type="ECO:0000256" key="4">
    <source>
        <dbReference type="ARBA" id="ARBA00023163"/>
    </source>
</evidence>
<dbReference type="Pfam" id="PF00126">
    <property type="entry name" value="HTH_1"/>
    <property type="match status" value="1"/>
</dbReference>
<dbReference type="InterPro" id="IPR036388">
    <property type="entry name" value="WH-like_DNA-bd_sf"/>
</dbReference>
<sequence>MEYQALRTFIAVVEEKNFTRAGERLNLSQPAVSLHIKQLETEFQAQLLDRSPKHLYVTAAGEILYKRAVQMLNMYQKTQEELFAHLHTVTGTLRIGASFTIGEYILPGMIAQFSTSYPDVDIQVMIGNTDQVVKGVKLLQYDIGLIEGQVQDQELVMHPFMNDEMVLAVPIKHRLAGKKTIQIDELHDETWIVREEGSGTRVYTNHVIRSLGLRTDKLITLGSNQAVTEAVIIGLGITVISRWVIQRPLQYGELACPTIQGHTFPRMLSYIVPPHIERTRLLDAFISKIL</sequence>
<evidence type="ECO:0000256" key="3">
    <source>
        <dbReference type="ARBA" id="ARBA00023125"/>
    </source>
</evidence>